<dbReference type="EMBL" id="FQUM01000003">
    <property type="protein sequence ID" value="SHF06239.1"/>
    <property type="molecule type" value="Genomic_DNA"/>
</dbReference>
<dbReference type="PANTHER" id="PTHR30026">
    <property type="entry name" value="OUTER MEMBRANE PROTEIN TOLC"/>
    <property type="match status" value="1"/>
</dbReference>
<dbReference type="GO" id="GO:1990281">
    <property type="term" value="C:efflux pump complex"/>
    <property type="evidence" value="ECO:0007669"/>
    <property type="project" value="TreeGrafter"/>
</dbReference>
<reference evidence="8 9" key="1">
    <citation type="submission" date="2016-11" db="EMBL/GenBank/DDBJ databases">
        <authorList>
            <person name="Jaros S."/>
            <person name="Januszkiewicz K."/>
            <person name="Wedrychowicz H."/>
        </authorList>
    </citation>
    <scope>NUCLEOTIDE SEQUENCE [LARGE SCALE GENOMIC DNA]</scope>
    <source>
        <strain evidence="8 9">DSM 26910</strain>
    </source>
</reference>
<dbReference type="GO" id="GO:0015288">
    <property type="term" value="F:porin activity"/>
    <property type="evidence" value="ECO:0007669"/>
    <property type="project" value="TreeGrafter"/>
</dbReference>
<keyword evidence="4" id="KW-1134">Transmembrane beta strand</keyword>
<evidence type="ECO:0000313" key="9">
    <source>
        <dbReference type="Proteomes" id="UP000184164"/>
    </source>
</evidence>
<proteinExistence type="inferred from homology"/>
<comment type="subcellular location">
    <subcellularLocation>
        <location evidence="1">Cell outer membrane</location>
    </subcellularLocation>
</comment>
<evidence type="ECO:0000256" key="7">
    <source>
        <dbReference type="ARBA" id="ARBA00023237"/>
    </source>
</evidence>
<keyword evidence="6" id="KW-0472">Membrane</keyword>
<accession>A0A1M4YKG2</accession>
<evidence type="ECO:0000256" key="4">
    <source>
        <dbReference type="ARBA" id="ARBA00022452"/>
    </source>
</evidence>
<dbReference type="OrthoDB" id="940457at2"/>
<keyword evidence="5" id="KW-0812">Transmembrane</keyword>
<keyword evidence="3" id="KW-0813">Transport</keyword>
<dbReference type="Pfam" id="PF02321">
    <property type="entry name" value="OEP"/>
    <property type="match status" value="1"/>
</dbReference>
<dbReference type="PANTHER" id="PTHR30026:SF20">
    <property type="entry name" value="OUTER MEMBRANE PROTEIN TOLC"/>
    <property type="match status" value="1"/>
</dbReference>
<evidence type="ECO:0000256" key="2">
    <source>
        <dbReference type="ARBA" id="ARBA00007613"/>
    </source>
</evidence>
<organism evidence="8 9">
    <name type="scientific">Mariniphaga anaerophila</name>
    <dbReference type="NCBI Taxonomy" id="1484053"/>
    <lineage>
        <taxon>Bacteria</taxon>
        <taxon>Pseudomonadati</taxon>
        <taxon>Bacteroidota</taxon>
        <taxon>Bacteroidia</taxon>
        <taxon>Marinilabiliales</taxon>
        <taxon>Prolixibacteraceae</taxon>
        <taxon>Mariniphaga</taxon>
    </lineage>
</organism>
<dbReference type="SUPFAM" id="SSF56954">
    <property type="entry name" value="Outer membrane efflux proteins (OEP)"/>
    <property type="match status" value="1"/>
</dbReference>
<dbReference type="InterPro" id="IPR051906">
    <property type="entry name" value="TolC-like"/>
</dbReference>
<dbReference type="RefSeq" id="WP_073000490.1">
    <property type="nucleotide sequence ID" value="NZ_FQUM01000003.1"/>
</dbReference>
<evidence type="ECO:0000256" key="1">
    <source>
        <dbReference type="ARBA" id="ARBA00004442"/>
    </source>
</evidence>
<keyword evidence="9" id="KW-1185">Reference proteome</keyword>
<dbReference type="InterPro" id="IPR003423">
    <property type="entry name" value="OMP_efflux"/>
</dbReference>
<dbReference type="AlphaFoldDB" id="A0A1M4YKG2"/>
<comment type="similarity">
    <text evidence="2">Belongs to the outer membrane factor (OMF) (TC 1.B.17) family.</text>
</comment>
<evidence type="ECO:0000256" key="3">
    <source>
        <dbReference type="ARBA" id="ARBA00022448"/>
    </source>
</evidence>
<dbReference type="STRING" id="1484053.SAMN05444274_103385"/>
<dbReference type="Gene3D" id="1.20.1600.10">
    <property type="entry name" value="Outer membrane efflux proteins (OEP)"/>
    <property type="match status" value="1"/>
</dbReference>
<evidence type="ECO:0000256" key="6">
    <source>
        <dbReference type="ARBA" id="ARBA00023136"/>
    </source>
</evidence>
<name>A0A1M4YKG2_9BACT</name>
<dbReference type="GO" id="GO:0009279">
    <property type="term" value="C:cell outer membrane"/>
    <property type="evidence" value="ECO:0007669"/>
    <property type="project" value="UniProtKB-SubCell"/>
</dbReference>
<dbReference type="Proteomes" id="UP000184164">
    <property type="component" value="Unassembled WGS sequence"/>
</dbReference>
<dbReference type="GO" id="GO:0015562">
    <property type="term" value="F:efflux transmembrane transporter activity"/>
    <property type="evidence" value="ECO:0007669"/>
    <property type="project" value="InterPro"/>
</dbReference>
<evidence type="ECO:0000256" key="5">
    <source>
        <dbReference type="ARBA" id="ARBA00022692"/>
    </source>
</evidence>
<keyword evidence="7" id="KW-0998">Cell outer membrane</keyword>
<gene>
    <name evidence="8" type="ORF">SAMN05444274_103385</name>
</gene>
<protein>
    <submittedName>
        <fullName evidence="8">Outer membrane efflux protein</fullName>
    </submittedName>
</protein>
<sequence>MKQLITALIIYSLFTPVVFAQEKKYFTLQNVIDAASEQSLDAFRNENMYLASYWEFRYFKADRLPSLSLQATPLDYSRAMQKVYNYDENRDEFKLREDLSSELSLSLSQSVGFTGGQIFARSDLGLLRKLGDDEVSSWSSTPFSVGYIQPLSGYNKLKWTAKIEPLKYEKAKKNYIQSKEELAIKAGRLFFDLVDAQIEVNISETNLANADTLFKIGQGRYQVGTVTQDELLNLELSFMNANLALTQSNLGLERALAELNSFLGFDKNTKIECIVPDELPDLQISAAEAVDLALANNPEMIDQQQRLIEEDRKVNQAKSENGITGDLFALYGLNQNAKGFNEVYRDPLDQQQFRVGIDVPILDWGRRKGKLAMAKSTREVVRISVNQEKMDFEQNVIMNVMEFNLQGKQVQNTAKADTIAQMGYDVTQQRFLIGKVDVTKLNLARNDQEQARRAYIRALRSYWNYYYTIRRLTLFDFEKKVTLSEDFDEIVNNY</sequence>
<evidence type="ECO:0000313" key="8">
    <source>
        <dbReference type="EMBL" id="SHF06239.1"/>
    </source>
</evidence>